<protein>
    <submittedName>
        <fullName evidence="6">Cytochrome P450 2D20</fullName>
    </submittedName>
</protein>
<name>K1RHH8_MAGGI</name>
<organism evidence="6">
    <name type="scientific">Magallana gigas</name>
    <name type="common">Pacific oyster</name>
    <name type="synonym">Crassostrea gigas</name>
    <dbReference type="NCBI Taxonomy" id="29159"/>
    <lineage>
        <taxon>Eukaryota</taxon>
        <taxon>Metazoa</taxon>
        <taxon>Spiralia</taxon>
        <taxon>Lophotrochozoa</taxon>
        <taxon>Mollusca</taxon>
        <taxon>Bivalvia</taxon>
        <taxon>Autobranchia</taxon>
        <taxon>Pteriomorphia</taxon>
        <taxon>Ostreida</taxon>
        <taxon>Ostreoidea</taxon>
        <taxon>Ostreidae</taxon>
        <taxon>Magallana</taxon>
    </lineage>
</organism>
<dbReference type="InterPro" id="IPR017972">
    <property type="entry name" value="Cyt_P450_CS"/>
</dbReference>
<dbReference type="InterPro" id="IPR001128">
    <property type="entry name" value="Cyt_P450"/>
</dbReference>
<keyword evidence="3 4" id="KW-0408">Iron</keyword>
<evidence type="ECO:0000256" key="3">
    <source>
        <dbReference type="ARBA" id="ARBA00023004"/>
    </source>
</evidence>
<dbReference type="AlphaFoldDB" id="K1RHH8"/>
<dbReference type="PANTHER" id="PTHR24300">
    <property type="entry name" value="CYTOCHROME P450 508A4-RELATED"/>
    <property type="match status" value="1"/>
</dbReference>
<keyword evidence="4 5" id="KW-0349">Heme</keyword>
<keyword evidence="5" id="KW-0560">Oxidoreductase</keyword>
<dbReference type="Pfam" id="PF00067">
    <property type="entry name" value="p450"/>
    <property type="match status" value="1"/>
</dbReference>
<evidence type="ECO:0000256" key="4">
    <source>
        <dbReference type="PIRSR" id="PIRSR602401-1"/>
    </source>
</evidence>
<gene>
    <name evidence="6" type="ORF">CGI_10027338</name>
</gene>
<dbReference type="GO" id="GO:0006805">
    <property type="term" value="P:xenobiotic metabolic process"/>
    <property type="evidence" value="ECO:0007669"/>
    <property type="project" value="TreeGrafter"/>
</dbReference>
<evidence type="ECO:0000256" key="2">
    <source>
        <dbReference type="ARBA" id="ARBA00022723"/>
    </source>
</evidence>
<evidence type="ECO:0000256" key="5">
    <source>
        <dbReference type="RuleBase" id="RU000461"/>
    </source>
</evidence>
<dbReference type="SUPFAM" id="SSF48264">
    <property type="entry name" value="Cytochrome P450"/>
    <property type="match status" value="1"/>
</dbReference>
<dbReference type="GO" id="GO:0016712">
    <property type="term" value="F:oxidoreductase activity, acting on paired donors, with incorporation or reduction of molecular oxygen, reduced flavin or flavoprotein as one donor, and incorporation of one atom of oxygen"/>
    <property type="evidence" value="ECO:0007669"/>
    <property type="project" value="TreeGrafter"/>
</dbReference>
<dbReference type="GO" id="GO:0006082">
    <property type="term" value="P:organic acid metabolic process"/>
    <property type="evidence" value="ECO:0007669"/>
    <property type="project" value="TreeGrafter"/>
</dbReference>
<proteinExistence type="inferred from homology"/>
<dbReference type="GO" id="GO:0005506">
    <property type="term" value="F:iron ion binding"/>
    <property type="evidence" value="ECO:0007669"/>
    <property type="project" value="InterPro"/>
</dbReference>
<dbReference type="PANTHER" id="PTHR24300:SF375">
    <property type="entry name" value="CYTOCHROME P450 FAMILY"/>
    <property type="match status" value="1"/>
</dbReference>
<dbReference type="PROSITE" id="PS00086">
    <property type="entry name" value="CYTOCHROME_P450"/>
    <property type="match status" value="1"/>
</dbReference>
<dbReference type="InterPro" id="IPR036396">
    <property type="entry name" value="Cyt_P450_sf"/>
</dbReference>
<reference evidence="6" key="1">
    <citation type="journal article" date="2012" name="Nature">
        <title>The oyster genome reveals stress adaptation and complexity of shell formation.</title>
        <authorList>
            <person name="Zhang G."/>
            <person name="Fang X."/>
            <person name="Guo X."/>
            <person name="Li L."/>
            <person name="Luo R."/>
            <person name="Xu F."/>
            <person name="Yang P."/>
            <person name="Zhang L."/>
            <person name="Wang X."/>
            <person name="Qi H."/>
            <person name="Xiong Z."/>
            <person name="Que H."/>
            <person name="Xie Y."/>
            <person name="Holland P.W."/>
            <person name="Paps J."/>
            <person name="Zhu Y."/>
            <person name="Wu F."/>
            <person name="Chen Y."/>
            <person name="Wang J."/>
            <person name="Peng C."/>
            <person name="Meng J."/>
            <person name="Yang L."/>
            <person name="Liu J."/>
            <person name="Wen B."/>
            <person name="Zhang N."/>
            <person name="Huang Z."/>
            <person name="Zhu Q."/>
            <person name="Feng Y."/>
            <person name="Mount A."/>
            <person name="Hedgecock D."/>
            <person name="Xu Z."/>
            <person name="Liu Y."/>
            <person name="Domazet-Loso T."/>
            <person name="Du Y."/>
            <person name="Sun X."/>
            <person name="Zhang S."/>
            <person name="Liu B."/>
            <person name="Cheng P."/>
            <person name="Jiang X."/>
            <person name="Li J."/>
            <person name="Fan D."/>
            <person name="Wang W."/>
            <person name="Fu W."/>
            <person name="Wang T."/>
            <person name="Wang B."/>
            <person name="Zhang J."/>
            <person name="Peng Z."/>
            <person name="Li Y."/>
            <person name="Li N."/>
            <person name="Wang J."/>
            <person name="Chen M."/>
            <person name="He Y."/>
            <person name="Tan F."/>
            <person name="Song X."/>
            <person name="Zheng Q."/>
            <person name="Huang R."/>
            <person name="Yang H."/>
            <person name="Du X."/>
            <person name="Chen L."/>
            <person name="Yang M."/>
            <person name="Gaffney P.M."/>
            <person name="Wang S."/>
            <person name="Luo L."/>
            <person name="She Z."/>
            <person name="Ming Y."/>
            <person name="Huang W."/>
            <person name="Zhang S."/>
            <person name="Huang B."/>
            <person name="Zhang Y."/>
            <person name="Qu T."/>
            <person name="Ni P."/>
            <person name="Miao G."/>
            <person name="Wang J."/>
            <person name="Wang Q."/>
            <person name="Steinberg C.E."/>
            <person name="Wang H."/>
            <person name="Li N."/>
            <person name="Qian L."/>
            <person name="Zhang G."/>
            <person name="Li Y."/>
            <person name="Yang H."/>
            <person name="Liu X."/>
            <person name="Wang J."/>
            <person name="Yin Y."/>
            <person name="Wang J."/>
        </authorList>
    </citation>
    <scope>NUCLEOTIDE SEQUENCE [LARGE SCALE GENOMIC DNA]</scope>
    <source>
        <strain evidence="6">05x7-T-G4-1.051#20</strain>
    </source>
</reference>
<feature type="binding site" description="axial binding residue" evidence="4">
    <location>
        <position position="111"/>
    </location>
    <ligand>
        <name>heme</name>
        <dbReference type="ChEBI" id="CHEBI:30413"/>
    </ligand>
    <ligandPart>
        <name>Fe</name>
        <dbReference type="ChEBI" id="CHEBI:18248"/>
    </ligandPart>
</feature>
<dbReference type="InterPro" id="IPR050182">
    <property type="entry name" value="Cytochrome_P450_fam2"/>
</dbReference>
<accession>K1RHH8</accession>
<dbReference type="EMBL" id="JH817465">
    <property type="protein sequence ID" value="EKC43239.1"/>
    <property type="molecule type" value="Genomic_DNA"/>
</dbReference>
<keyword evidence="2 4" id="KW-0479">Metal-binding</keyword>
<sequence>MASEIMQVTDGTRLPVIADKVNMPYSTAVVTEVLRMGNVAPLSLPHVTSQDITVAGYSILKDTTLILSSFTHDAEMFPNPHKFDPGRYINSEGFLTGQEKVLAFSLGKRSCLGESLAIMELFLFLTSLVQRYKFFMKDSSNPPSLKGIFGLTYSPKPYQLVASKHHWQCFQTQTVNRKIVTLKTTKNITEAMFSFIRIIYQICNNLMVIMMMRLNAFARTSACLWLHH</sequence>
<dbReference type="PRINTS" id="PR00385">
    <property type="entry name" value="P450"/>
</dbReference>
<dbReference type="PRINTS" id="PR00463">
    <property type="entry name" value="EP450I"/>
</dbReference>
<comment type="cofactor">
    <cofactor evidence="4">
        <name>heme</name>
        <dbReference type="ChEBI" id="CHEBI:30413"/>
    </cofactor>
</comment>
<evidence type="ECO:0000256" key="1">
    <source>
        <dbReference type="ARBA" id="ARBA00010617"/>
    </source>
</evidence>
<dbReference type="Gene3D" id="1.10.630.10">
    <property type="entry name" value="Cytochrome P450"/>
    <property type="match status" value="1"/>
</dbReference>
<evidence type="ECO:0000313" key="6">
    <source>
        <dbReference type="EMBL" id="EKC43239.1"/>
    </source>
</evidence>
<keyword evidence="5" id="KW-0503">Monooxygenase</keyword>
<dbReference type="InterPro" id="IPR002401">
    <property type="entry name" value="Cyt_P450_E_grp-I"/>
</dbReference>
<comment type="similarity">
    <text evidence="1 5">Belongs to the cytochrome P450 family.</text>
</comment>
<dbReference type="HOGENOM" id="CLU_001570_22_2_1"/>
<dbReference type="InParanoid" id="K1RHH8"/>
<dbReference type="GO" id="GO:0020037">
    <property type="term" value="F:heme binding"/>
    <property type="evidence" value="ECO:0007669"/>
    <property type="project" value="InterPro"/>
</dbReference>
<dbReference type="GO" id="GO:0005737">
    <property type="term" value="C:cytoplasm"/>
    <property type="evidence" value="ECO:0007669"/>
    <property type="project" value="TreeGrafter"/>
</dbReference>